<dbReference type="OrthoDB" id="3554680at2759"/>
<evidence type="ECO:0000313" key="2">
    <source>
        <dbReference type="Proteomes" id="UP000663852"/>
    </source>
</evidence>
<evidence type="ECO:0000313" key="1">
    <source>
        <dbReference type="EMBL" id="CAF1492199.1"/>
    </source>
</evidence>
<dbReference type="AlphaFoldDB" id="A0A815SFG5"/>
<comment type="caution">
    <text evidence="1">The sequence shown here is derived from an EMBL/GenBank/DDBJ whole genome shotgun (WGS) entry which is preliminary data.</text>
</comment>
<sequence length="302" mass="34559">MDNSISTHTRLDSLGKTILEAELDICHYIQFDYIVLWNSSAEICKDIKCAMPTNGSSPSSIFENTNTKEAFNQSDVIVFVTDGEIGNASVAQVSTNYSKLSTINMSEVRCLLFHPSAIDISVLAPLMIDSNVLCLFYDGKTFYVLSSVGYISNIYKSPDNFTDYASPTTVDLDELFHHIQIYGYANIPHGCIKIHENEQEIVAFNFDEFISVKDVYFSMKIDEEEWKTLIQYGKISNKLSELRYSVTQMKLEAIRLDMHKIKSDHDFKYTKQRDEIIENILLLQSTEQSETEDELARLRQQL</sequence>
<dbReference type="Proteomes" id="UP000663852">
    <property type="component" value="Unassembled WGS sequence"/>
</dbReference>
<reference evidence="1" key="1">
    <citation type="submission" date="2021-02" db="EMBL/GenBank/DDBJ databases">
        <authorList>
            <person name="Nowell W R."/>
        </authorList>
    </citation>
    <scope>NUCLEOTIDE SEQUENCE</scope>
</reference>
<protein>
    <submittedName>
        <fullName evidence="1">Uncharacterized protein</fullName>
    </submittedName>
</protein>
<proteinExistence type="predicted"/>
<gene>
    <name evidence="1" type="ORF">EDS130_LOCUS42091</name>
</gene>
<accession>A0A815SFG5</accession>
<name>A0A815SFG5_ADIRI</name>
<dbReference type="EMBL" id="CAJNOJ010000592">
    <property type="protein sequence ID" value="CAF1492199.1"/>
    <property type="molecule type" value="Genomic_DNA"/>
</dbReference>
<organism evidence="1 2">
    <name type="scientific">Adineta ricciae</name>
    <name type="common">Rotifer</name>
    <dbReference type="NCBI Taxonomy" id="249248"/>
    <lineage>
        <taxon>Eukaryota</taxon>
        <taxon>Metazoa</taxon>
        <taxon>Spiralia</taxon>
        <taxon>Gnathifera</taxon>
        <taxon>Rotifera</taxon>
        <taxon>Eurotatoria</taxon>
        <taxon>Bdelloidea</taxon>
        <taxon>Adinetida</taxon>
        <taxon>Adinetidae</taxon>
        <taxon>Adineta</taxon>
    </lineage>
</organism>